<feature type="transmembrane region" description="Helical" evidence="16">
    <location>
        <begin position="387"/>
        <end position="414"/>
    </location>
</feature>
<feature type="compositionally biased region" description="Polar residues" evidence="15">
    <location>
        <begin position="287"/>
        <end position="303"/>
    </location>
</feature>
<evidence type="ECO:0000256" key="16">
    <source>
        <dbReference type="SAM" id="Phobius"/>
    </source>
</evidence>
<evidence type="ECO:0000256" key="8">
    <source>
        <dbReference type="ARBA" id="ARBA00022781"/>
    </source>
</evidence>
<dbReference type="GO" id="GO:0005743">
    <property type="term" value="C:mitochondrial inner membrane"/>
    <property type="evidence" value="ECO:0007669"/>
    <property type="project" value="UniProtKB-SubCell"/>
</dbReference>
<keyword evidence="13 16" id="KW-0472">Membrane</keyword>
<dbReference type="Pfam" id="PF00335">
    <property type="entry name" value="Tetraspanin"/>
    <property type="match status" value="1"/>
</dbReference>
<feature type="transmembrane region" description="Helical" evidence="16">
    <location>
        <begin position="458"/>
        <end position="478"/>
    </location>
</feature>
<evidence type="ECO:0000256" key="1">
    <source>
        <dbReference type="ARBA" id="ARBA00004141"/>
    </source>
</evidence>
<dbReference type="InterPro" id="IPR008689">
    <property type="entry name" value="ATP_synth_F0_dsu_mt"/>
</dbReference>
<evidence type="ECO:0000313" key="17">
    <source>
        <dbReference type="EMBL" id="CAE6457778.1"/>
    </source>
</evidence>
<dbReference type="AlphaFoldDB" id="A0A8H3GNJ0"/>
<dbReference type="InterPro" id="IPR036228">
    <property type="entry name" value="ATP_synth_F0_dsu_sf_mt"/>
</dbReference>
<evidence type="ECO:0000256" key="13">
    <source>
        <dbReference type="ARBA" id="ARBA00023136"/>
    </source>
</evidence>
<dbReference type="OrthoDB" id="10252502at2759"/>
<evidence type="ECO:0000256" key="4">
    <source>
        <dbReference type="ARBA" id="ARBA00021688"/>
    </source>
</evidence>
<proteinExistence type="inferred from homology"/>
<keyword evidence="14" id="KW-0175">Coiled coil</keyword>
<keyword evidence="5" id="KW-0813">Transport</keyword>
<evidence type="ECO:0000256" key="3">
    <source>
        <dbReference type="ARBA" id="ARBA00006842"/>
    </source>
</evidence>
<comment type="similarity">
    <text evidence="3">Belongs to the ATPase d subunit family.</text>
</comment>
<evidence type="ECO:0000256" key="9">
    <source>
        <dbReference type="ARBA" id="ARBA00022792"/>
    </source>
</evidence>
<organism evidence="17 18">
    <name type="scientific">Rhizoctonia solani</name>
    <dbReference type="NCBI Taxonomy" id="456999"/>
    <lineage>
        <taxon>Eukaryota</taxon>
        <taxon>Fungi</taxon>
        <taxon>Dikarya</taxon>
        <taxon>Basidiomycota</taxon>
        <taxon>Agaricomycotina</taxon>
        <taxon>Agaricomycetes</taxon>
        <taxon>Cantharellales</taxon>
        <taxon>Ceratobasidiaceae</taxon>
        <taxon>Rhizoctonia</taxon>
    </lineage>
</organism>
<evidence type="ECO:0000256" key="15">
    <source>
        <dbReference type="SAM" id="MobiDB-lite"/>
    </source>
</evidence>
<evidence type="ECO:0000313" key="18">
    <source>
        <dbReference type="Proteomes" id="UP000663888"/>
    </source>
</evidence>
<comment type="caution">
    <text evidence="17">The sequence shown here is derived from an EMBL/GenBank/DDBJ whole genome shotgun (WGS) entry which is preliminary data.</text>
</comment>
<dbReference type="Proteomes" id="UP000663888">
    <property type="component" value="Unassembled WGS sequence"/>
</dbReference>
<keyword evidence="12" id="KW-0496">Mitochondrion</keyword>
<evidence type="ECO:0000256" key="11">
    <source>
        <dbReference type="ARBA" id="ARBA00023065"/>
    </source>
</evidence>
<evidence type="ECO:0000256" key="12">
    <source>
        <dbReference type="ARBA" id="ARBA00023128"/>
    </source>
</evidence>
<evidence type="ECO:0000256" key="10">
    <source>
        <dbReference type="ARBA" id="ARBA00022989"/>
    </source>
</evidence>
<keyword evidence="6" id="KW-0138">CF(0)</keyword>
<evidence type="ECO:0000256" key="6">
    <source>
        <dbReference type="ARBA" id="ARBA00022547"/>
    </source>
</evidence>
<gene>
    <name evidence="17" type="ORF">RDB_LOCUS81702</name>
</gene>
<dbReference type="GO" id="GO:0015078">
    <property type="term" value="F:proton transmembrane transporter activity"/>
    <property type="evidence" value="ECO:0007669"/>
    <property type="project" value="InterPro"/>
</dbReference>
<name>A0A8H3GNJ0_9AGAM</name>
<accession>A0A8H3GNJ0</accession>
<keyword evidence="10 16" id="KW-1133">Transmembrane helix</keyword>
<evidence type="ECO:0000256" key="7">
    <source>
        <dbReference type="ARBA" id="ARBA00022692"/>
    </source>
</evidence>
<dbReference type="GO" id="GO:0015986">
    <property type="term" value="P:proton motive force-driven ATP synthesis"/>
    <property type="evidence" value="ECO:0007669"/>
    <property type="project" value="InterPro"/>
</dbReference>
<dbReference type="PANTHER" id="PTHR12700">
    <property type="entry name" value="ATP SYNTHASE SUBUNIT D, MITOCHONDRIAL"/>
    <property type="match status" value="1"/>
</dbReference>
<comment type="subcellular location">
    <subcellularLocation>
        <location evidence="1">Membrane</location>
        <topology evidence="1">Multi-pass membrane protein</topology>
    </subcellularLocation>
    <subcellularLocation>
        <location evidence="2">Mitochondrion inner membrane</location>
    </subcellularLocation>
</comment>
<keyword evidence="9" id="KW-0999">Mitochondrion inner membrane</keyword>
<dbReference type="SUPFAM" id="SSF161065">
    <property type="entry name" value="ATP synthase D chain-like"/>
    <property type="match status" value="1"/>
</dbReference>
<feature type="transmembrane region" description="Helical" evidence="16">
    <location>
        <begin position="553"/>
        <end position="574"/>
    </location>
</feature>
<feature type="transmembrane region" description="Helical" evidence="16">
    <location>
        <begin position="429"/>
        <end position="451"/>
    </location>
</feature>
<feature type="region of interest" description="Disordered" evidence="15">
    <location>
        <begin position="277"/>
        <end position="303"/>
    </location>
</feature>
<dbReference type="EMBL" id="CAJMWX010001049">
    <property type="protein sequence ID" value="CAE6457778.1"/>
    <property type="molecule type" value="Genomic_DNA"/>
</dbReference>
<reference evidence="17" key="1">
    <citation type="submission" date="2021-01" db="EMBL/GenBank/DDBJ databases">
        <authorList>
            <person name="Kaushik A."/>
        </authorList>
    </citation>
    <scope>NUCLEOTIDE SEQUENCE</scope>
    <source>
        <strain evidence="17">AG4-R118</strain>
    </source>
</reference>
<evidence type="ECO:0000256" key="14">
    <source>
        <dbReference type="SAM" id="Coils"/>
    </source>
</evidence>
<feature type="region of interest" description="Disordered" evidence="15">
    <location>
        <begin position="318"/>
        <end position="354"/>
    </location>
</feature>
<dbReference type="GO" id="GO:0045259">
    <property type="term" value="C:proton-transporting ATP synthase complex"/>
    <property type="evidence" value="ECO:0007669"/>
    <property type="project" value="UniProtKB-KW"/>
</dbReference>
<evidence type="ECO:0000256" key="2">
    <source>
        <dbReference type="ARBA" id="ARBA00004273"/>
    </source>
</evidence>
<dbReference type="InterPro" id="IPR018499">
    <property type="entry name" value="Tetraspanin/Peripherin"/>
</dbReference>
<dbReference type="Gene3D" id="6.10.280.70">
    <property type="match status" value="1"/>
</dbReference>
<keyword evidence="8" id="KW-0375">Hydrogen ion transport</keyword>
<feature type="region of interest" description="Disordered" evidence="15">
    <location>
        <begin position="632"/>
        <end position="674"/>
    </location>
</feature>
<dbReference type="Pfam" id="PF05873">
    <property type="entry name" value="Mt_ATP-synt_D"/>
    <property type="match status" value="1"/>
</dbReference>
<evidence type="ECO:0000256" key="5">
    <source>
        <dbReference type="ARBA" id="ARBA00022448"/>
    </source>
</evidence>
<sequence>MASKSLAAAIDWTRIYGSLGLGKETVASLQAFRKRHSEAQRVHSLYATQATTVNTAHYRSILKNQAVVDEAERILREFKPVTYDVNEHIKAIEAFEGKAVAKAEETSVKIDEELSNLQKTLANIEEARPFEDLTVDDVAQARPEILKTVETMMKKGKFSVPGMCDLFYAKIEIDRRVGGAVRVQGEVWRLVDGVKEVGTRIYTSVYMRLQGNYNHYYSGATLSSHPHRRTASSGVSGFTISAYTSPSPPPTSASPLVTHTPIRGRYLMVNDLAPPNAPFASGGKRQSLVSTGSASPSASQKNFRDSASLSINYVPAKFSRPHSPGIHNRKGGKAAEPKRGGGLDAFGQGHNRMADRDDEDYEGVQFGSGPGWSSNKKPRLRWNRFKWILFTLNVCLTGYTLTGLIFCLLTWFNVWTHADIVRVGNTTELILSTIAASFGLLTSMIGWSGILLNNRAFLAVYTLFLWITFGLLVAPGYVTYKKKTFNLEGKINAQWSTGIGLTGRLRIQNQLHCCGYFSPYVEATISQTCYSRSSLPGCKGEYLRFERNVLTSWYTVAFALVPLQLACMIGALLCSNHVTYRFGKGMMPKAYRLDLNSMAVIMDNYAQQLAEQYGDDVASEIMARSRSNLQVDSQGYGSVRTGEAPTPGYAQNSFNSQGGYGSVPHGGSEENIRR</sequence>
<keyword evidence="7 16" id="KW-0812">Transmembrane</keyword>
<feature type="coiled-coil region" evidence="14">
    <location>
        <begin position="100"/>
        <end position="127"/>
    </location>
</feature>
<keyword evidence="11" id="KW-0406">Ion transport</keyword>
<protein>
    <recommendedName>
        <fullName evidence="4">ATP synthase subunit d, mitochondrial</fullName>
    </recommendedName>
</protein>